<proteinExistence type="predicted"/>
<dbReference type="EMBL" id="AP018495">
    <property type="protein sequence ID" value="BBI30461.1"/>
    <property type="molecule type" value="Genomic_DNA"/>
</dbReference>
<name>A0A3T1CXB3_9VIRU</name>
<reference evidence="2" key="1">
    <citation type="journal article" date="2019" name="J. Virol.">
        <title>Medusavirus, a novel large DNA virus discovered from hot spring water.</title>
        <authorList>
            <person name="Yoshikawa G."/>
            <person name="Blanc-Mathieu R."/>
            <person name="Song C."/>
            <person name="Kayama Y."/>
            <person name="Mochizuki T."/>
            <person name="Murata K."/>
            <person name="Ogata H."/>
            <person name="Takemura M."/>
        </authorList>
    </citation>
    <scope>NUCLEOTIDE SEQUENCE [LARGE SCALE GENOMIC DNA]</scope>
</reference>
<dbReference type="KEGG" id="vg:80540813"/>
<evidence type="ECO:0000313" key="2">
    <source>
        <dbReference type="Proteomes" id="UP001161669"/>
    </source>
</evidence>
<sequence length="532" mass="58605">MPKRKNDDFAAMTVVQLRAIAKKRGDIARISTLKKAQLVAALERKADSTSAPKIAKALALGDYEKARKALVGVKTEELRSYPRRPRGVTASMVKQAKDRKAVIVLLLPGSSTKASSGNMVALLGLVEEDDPATRREMIKGLSKSERTGVAGELGVPAKSSDRTLEAAVDKLRKNGERTDLPCPNIFGNFIARQKPLTKAQLGVYAGVKDCLYPYAHGSAEDRRFLAGDEDSYIKPKNVVAYNTELIRRLADQESVKRMCFVDPVRHEMLMLKAHVTVDENIDIGSMEGLVETLKAFPARVAREAHVDVHAIVQALQSGVIHNLNTSHLKGIVQVAVDDGERGKRTMAWVARKELCDKDEKPWLPILLGSWFGEWGHVTVLLLNRRTGVAYYFEPNGGCGARDGTDLEDTIDQNTLCLGVALATIPLARSILKGNMQMPNDEWTATRVVTLPGELGPQIRQSQGGGRLLGNRDGTCSVWSHLFIHLFMLHPELEPDELMARMLAPAQRPHLATIISRYSMFLAELGATKKKRK</sequence>
<keyword evidence="2" id="KW-1185">Reference proteome</keyword>
<evidence type="ECO:0000313" key="1">
    <source>
        <dbReference type="EMBL" id="BBI30461.1"/>
    </source>
</evidence>
<accession>A0A3T1CXB3</accession>
<organism evidence="1 2">
    <name type="scientific">Acanthamoeba castellanii medusavirus J1</name>
    <dbReference type="NCBI Taxonomy" id="3114988"/>
    <lineage>
        <taxon>Viruses</taxon>
        <taxon>Varidnaviria</taxon>
        <taxon>Bamfordvirae</taxon>
        <taxon>Nucleocytoviricota</taxon>
        <taxon>Megaviricetes</taxon>
        <taxon>Mamonoviridae</taxon>
        <taxon>Medusavirus</taxon>
        <taxon>Medusavirus medusae</taxon>
    </lineage>
</organism>
<dbReference type="Proteomes" id="UP001161669">
    <property type="component" value="Segment"/>
</dbReference>
<protein>
    <submittedName>
        <fullName evidence="1">Rho termination factor N-terminal domain-containing protein</fullName>
    </submittedName>
</protein>